<evidence type="ECO:0000313" key="3">
    <source>
        <dbReference type="Proteomes" id="UP000007115"/>
    </source>
</evidence>
<keyword evidence="3" id="KW-1185">Reference proteome</keyword>
<dbReference type="InParanoid" id="G9MLA2"/>
<protein>
    <submittedName>
        <fullName evidence="2">Uncharacterized protein</fullName>
    </submittedName>
</protein>
<dbReference type="Proteomes" id="UP000007115">
    <property type="component" value="Unassembled WGS sequence"/>
</dbReference>
<evidence type="ECO:0000313" key="2">
    <source>
        <dbReference type="EMBL" id="EHK24993.1"/>
    </source>
</evidence>
<proteinExistence type="predicted"/>
<accession>G9MLA2</accession>
<sequence>MVSVSGASSEMWMCLRMIRRRGKRLVEIPFSVNRIPLRSRAVDHQSQKQSFRVRCVPSGGTKDVSYSPTSHKNPPKKREFD</sequence>
<dbReference type="AlphaFoldDB" id="G9MLA2"/>
<dbReference type="VEuPathDB" id="FungiDB:TRIVIDRAFT_186112"/>
<evidence type="ECO:0000256" key="1">
    <source>
        <dbReference type="SAM" id="MobiDB-lite"/>
    </source>
</evidence>
<dbReference type="RefSeq" id="XP_013959189.1">
    <property type="nucleotide sequence ID" value="XM_014103714.1"/>
</dbReference>
<dbReference type="GeneID" id="25789254"/>
<gene>
    <name evidence="2" type="ORF">TRIVIDRAFT_186112</name>
</gene>
<feature type="region of interest" description="Disordered" evidence="1">
    <location>
        <begin position="41"/>
        <end position="81"/>
    </location>
</feature>
<comment type="caution">
    <text evidence="2">The sequence shown here is derived from an EMBL/GenBank/DDBJ whole genome shotgun (WGS) entry which is preliminary data.</text>
</comment>
<dbReference type="HOGENOM" id="CLU_2574184_0_0_1"/>
<dbReference type="EMBL" id="ABDF02000004">
    <property type="protein sequence ID" value="EHK24993.1"/>
    <property type="molecule type" value="Genomic_DNA"/>
</dbReference>
<organism evidence="2 3">
    <name type="scientific">Hypocrea virens (strain Gv29-8 / FGSC 10586)</name>
    <name type="common">Gliocladium virens</name>
    <name type="synonym">Trichoderma virens</name>
    <dbReference type="NCBI Taxonomy" id="413071"/>
    <lineage>
        <taxon>Eukaryota</taxon>
        <taxon>Fungi</taxon>
        <taxon>Dikarya</taxon>
        <taxon>Ascomycota</taxon>
        <taxon>Pezizomycotina</taxon>
        <taxon>Sordariomycetes</taxon>
        <taxon>Hypocreomycetidae</taxon>
        <taxon>Hypocreales</taxon>
        <taxon>Hypocreaceae</taxon>
        <taxon>Trichoderma</taxon>
    </lineage>
</organism>
<name>G9MLA2_HYPVG</name>
<reference evidence="2 3" key="1">
    <citation type="journal article" date="2011" name="Genome Biol.">
        <title>Comparative genome sequence analysis underscores mycoparasitism as the ancestral life style of Trichoderma.</title>
        <authorList>
            <person name="Kubicek C.P."/>
            <person name="Herrera-Estrella A."/>
            <person name="Seidl-Seiboth V."/>
            <person name="Martinez D.A."/>
            <person name="Druzhinina I.S."/>
            <person name="Thon M."/>
            <person name="Zeilinger S."/>
            <person name="Casas-Flores S."/>
            <person name="Horwitz B.A."/>
            <person name="Mukherjee P.K."/>
            <person name="Mukherjee M."/>
            <person name="Kredics L."/>
            <person name="Alcaraz L.D."/>
            <person name="Aerts A."/>
            <person name="Antal Z."/>
            <person name="Atanasova L."/>
            <person name="Cervantes-Badillo M.G."/>
            <person name="Challacombe J."/>
            <person name="Chertkov O."/>
            <person name="McCluskey K."/>
            <person name="Coulpier F."/>
            <person name="Deshpande N."/>
            <person name="von Doehren H."/>
            <person name="Ebbole D.J."/>
            <person name="Esquivel-Naranjo E.U."/>
            <person name="Fekete E."/>
            <person name="Flipphi M."/>
            <person name="Glaser F."/>
            <person name="Gomez-Rodriguez E.Y."/>
            <person name="Gruber S."/>
            <person name="Han C."/>
            <person name="Henrissat B."/>
            <person name="Hermosa R."/>
            <person name="Hernandez-Onate M."/>
            <person name="Karaffa L."/>
            <person name="Kosti I."/>
            <person name="Le Crom S."/>
            <person name="Lindquist E."/>
            <person name="Lucas S."/>
            <person name="Luebeck M."/>
            <person name="Luebeck P.S."/>
            <person name="Margeot A."/>
            <person name="Metz B."/>
            <person name="Misra M."/>
            <person name="Nevalainen H."/>
            <person name="Omann M."/>
            <person name="Packer N."/>
            <person name="Perrone G."/>
            <person name="Uresti-Rivera E.E."/>
            <person name="Salamov A."/>
            <person name="Schmoll M."/>
            <person name="Seiboth B."/>
            <person name="Shapiro H."/>
            <person name="Sukno S."/>
            <person name="Tamayo-Ramos J.A."/>
            <person name="Tisch D."/>
            <person name="Wiest A."/>
            <person name="Wilkinson H.H."/>
            <person name="Zhang M."/>
            <person name="Coutinho P.M."/>
            <person name="Kenerley C.M."/>
            <person name="Monte E."/>
            <person name="Baker S.E."/>
            <person name="Grigoriev I.V."/>
        </authorList>
    </citation>
    <scope>NUCLEOTIDE SEQUENCE [LARGE SCALE GENOMIC DNA]</scope>
    <source>
        <strain evidence="3">Gv29-8 / FGSC 10586</strain>
    </source>
</reference>